<organism evidence="1 2">
    <name type="scientific">Gemmatimonas phototrophica</name>
    <dbReference type="NCBI Taxonomy" id="1379270"/>
    <lineage>
        <taxon>Bacteria</taxon>
        <taxon>Pseudomonadati</taxon>
        <taxon>Gemmatimonadota</taxon>
        <taxon>Gemmatimonadia</taxon>
        <taxon>Gemmatimonadales</taxon>
        <taxon>Gemmatimonadaceae</taxon>
        <taxon>Gemmatimonas</taxon>
    </lineage>
</organism>
<dbReference type="PANTHER" id="PTHR10443">
    <property type="entry name" value="MICROSOMAL DIPEPTIDASE"/>
    <property type="match status" value="1"/>
</dbReference>
<evidence type="ECO:0000313" key="1">
    <source>
        <dbReference type="EMBL" id="AMW06445.1"/>
    </source>
</evidence>
<reference evidence="1 2" key="2">
    <citation type="journal article" date="2016" name="Environ. Microbiol. Rep.">
        <title>Metagenomic evidence for the presence of phototrophic Gemmatimonadetes bacteria in diverse environments.</title>
        <authorList>
            <person name="Zeng Y."/>
            <person name="Baumbach J."/>
            <person name="Barbosa E.G."/>
            <person name="Azevedo V."/>
            <person name="Zhang C."/>
            <person name="Koblizek M."/>
        </authorList>
    </citation>
    <scope>NUCLEOTIDE SEQUENCE [LARGE SCALE GENOMIC DNA]</scope>
    <source>
        <strain evidence="1 2">AP64</strain>
    </source>
</reference>
<dbReference type="KEGG" id="gph:GEMMAAP_00870"/>
<dbReference type="Gene3D" id="3.20.20.140">
    <property type="entry name" value="Metal-dependent hydrolases"/>
    <property type="match status" value="1"/>
</dbReference>
<gene>
    <name evidence="1" type="ORF">GEMMAAP_00870</name>
</gene>
<name>A0A143BPC7_9BACT</name>
<dbReference type="InterPro" id="IPR032466">
    <property type="entry name" value="Metal_Hydrolase"/>
</dbReference>
<dbReference type="PANTHER" id="PTHR10443:SF12">
    <property type="entry name" value="DIPEPTIDASE"/>
    <property type="match status" value="1"/>
</dbReference>
<protein>
    <recommendedName>
        <fullName evidence="3">Peptidase M19</fullName>
    </recommendedName>
</protein>
<dbReference type="GO" id="GO:0070573">
    <property type="term" value="F:metallodipeptidase activity"/>
    <property type="evidence" value="ECO:0007669"/>
    <property type="project" value="InterPro"/>
</dbReference>
<dbReference type="AlphaFoldDB" id="A0A143BPC7"/>
<evidence type="ECO:0008006" key="3">
    <source>
        <dbReference type="Google" id="ProtNLM"/>
    </source>
</evidence>
<dbReference type="PROSITE" id="PS51365">
    <property type="entry name" value="RENAL_DIPEPTIDASE_2"/>
    <property type="match status" value="1"/>
</dbReference>
<sequence length="180" mass="19036">MVHYVPSALGDLQTQPAQHQGLSTLGKAVVARCNARGMLIDVAHASMQTVQQVVALTTAPIILSHSILSMDSSRLLAARSISVEHAKLVAQTGGVIGAWPSGFNKSFDEFVDNTKRLIDTVGVDHVGLGTDMDGNLEPVFADYNKLGAWGAALQQRGFSRGEAEKVLGGNMLRVLSTVIG</sequence>
<dbReference type="Proteomes" id="UP000076404">
    <property type="component" value="Chromosome"/>
</dbReference>
<proteinExistence type="predicted"/>
<dbReference type="SUPFAM" id="SSF51556">
    <property type="entry name" value="Metallo-dependent hydrolases"/>
    <property type="match status" value="1"/>
</dbReference>
<dbReference type="eggNOG" id="COG2355">
    <property type="taxonomic scope" value="Bacteria"/>
</dbReference>
<reference evidence="1 2" key="1">
    <citation type="journal article" date="2014" name="Proc. Natl. Acad. Sci. U.S.A.">
        <title>Functional type 2 photosynthetic reaction centers found in the rare bacterial phylum Gemmatimonadetes.</title>
        <authorList>
            <person name="Zeng Y."/>
            <person name="Feng F."/>
            <person name="Medova H."/>
            <person name="Dean J."/>
            <person name="Koblizek M."/>
        </authorList>
    </citation>
    <scope>NUCLEOTIDE SEQUENCE [LARGE SCALE GENOMIC DNA]</scope>
    <source>
        <strain evidence="1 2">AP64</strain>
    </source>
</reference>
<dbReference type="EMBL" id="CP011454">
    <property type="protein sequence ID" value="AMW06445.1"/>
    <property type="molecule type" value="Genomic_DNA"/>
</dbReference>
<accession>A0A143BPC7</accession>
<dbReference type="InterPro" id="IPR008257">
    <property type="entry name" value="Pept_M19"/>
</dbReference>
<dbReference type="GO" id="GO:0006508">
    <property type="term" value="P:proteolysis"/>
    <property type="evidence" value="ECO:0007669"/>
    <property type="project" value="InterPro"/>
</dbReference>
<dbReference type="Pfam" id="PF01244">
    <property type="entry name" value="Peptidase_M19"/>
    <property type="match status" value="1"/>
</dbReference>
<evidence type="ECO:0000313" key="2">
    <source>
        <dbReference type="Proteomes" id="UP000076404"/>
    </source>
</evidence>
<keyword evidence="2" id="KW-1185">Reference proteome</keyword>